<accession>A0A023G2M9</accession>
<evidence type="ECO:0000313" key="3">
    <source>
        <dbReference type="EMBL" id="JAC27999.1"/>
    </source>
</evidence>
<feature type="chain" id="PRO_5001516124" evidence="2">
    <location>
        <begin position="20"/>
        <end position="171"/>
    </location>
</feature>
<evidence type="ECO:0000256" key="1">
    <source>
        <dbReference type="SAM" id="MobiDB-lite"/>
    </source>
</evidence>
<proteinExistence type="evidence at transcript level"/>
<dbReference type="EMBL" id="GBBM01007419">
    <property type="protein sequence ID" value="JAC27999.1"/>
    <property type="molecule type" value="mRNA"/>
</dbReference>
<reference evidence="3" key="1">
    <citation type="submission" date="2014-03" db="EMBL/GenBank/DDBJ databases">
        <title>The sialotranscriptome of Amblyomma triste, Amblyomma parvum and Amblyomma cajennense ticks, uncovered by 454-based RNA-seq.</title>
        <authorList>
            <person name="Garcia G.R."/>
            <person name="Gardinassi L.G."/>
            <person name="Ribeiro J.M."/>
            <person name="Anatriello E."/>
            <person name="Ferreira B.R."/>
            <person name="Moreira H.N."/>
            <person name="Mafra C."/>
            <person name="Olegario M.M."/>
            <person name="Szabo P.J."/>
            <person name="Miranda-Santos I.K."/>
            <person name="Maruyama S.R."/>
        </authorList>
    </citation>
    <scope>NUCLEOTIDE SEQUENCE</scope>
    <source>
        <strain evidence="3">Mato Grasso do Sul</strain>
        <tissue evidence="3">Salivary glands</tissue>
    </source>
</reference>
<keyword evidence="2" id="KW-0732">Signal</keyword>
<evidence type="ECO:0000256" key="2">
    <source>
        <dbReference type="SAM" id="SignalP"/>
    </source>
</evidence>
<dbReference type="AlphaFoldDB" id="A0A023G2M9"/>
<feature type="region of interest" description="Disordered" evidence="1">
    <location>
        <begin position="33"/>
        <end position="93"/>
    </location>
</feature>
<feature type="signal peptide" evidence="2">
    <location>
        <begin position="1"/>
        <end position="19"/>
    </location>
</feature>
<sequence length="171" mass="18548">MKLLEAIATIFLIYQRLSAASFPATEMSHEDSITFSPENLTPDMVDTSSGDECLDSAPSPTAVRHSTPVFEDVKTPAPSEHSAGGPPRNTLGPGLAPEMDLHYDGFTAYVPFSSTTELASTVSDVQREHPLSVLHGFYDSPGYTIYDADDYSPPCSGFCEDSLEEDHWSLP</sequence>
<name>A0A023G2M9_AMBTT</name>
<organism evidence="3">
    <name type="scientific">Amblyomma triste</name>
    <name type="common">Neotropical tick</name>
    <dbReference type="NCBI Taxonomy" id="251400"/>
    <lineage>
        <taxon>Eukaryota</taxon>
        <taxon>Metazoa</taxon>
        <taxon>Ecdysozoa</taxon>
        <taxon>Arthropoda</taxon>
        <taxon>Chelicerata</taxon>
        <taxon>Arachnida</taxon>
        <taxon>Acari</taxon>
        <taxon>Parasitiformes</taxon>
        <taxon>Ixodida</taxon>
        <taxon>Ixodoidea</taxon>
        <taxon>Ixodidae</taxon>
        <taxon>Amblyomminae</taxon>
        <taxon>Amblyomma</taxon>
    </lineage>
</organism>
<protein>
    <submittedName>
        <fullName evidence="3">Putative secreted mucin</fullName>
    </submittedName>
</protein>